<dbReference type="Proteomes" id="UP001054837">
    <property type="component" value="Unassembled WGS sequence"/>
</dbReference>
<gene>
    <name evidence="2" type="primary">Wcon_00664</name>
    <name evidence="2" type="ORF">CDAR_519001</name>
</gene>
<evidence type="ECO:0008006" key="4">
    <source>
        <dbReference type="Google" id="ProtNLM"/>
    </source>
</evidence>
<dbReference type="EMBL" id="BPLQ01003263">
    <property type="protein sequence ID" value="GIX99035.1"/>
    <property type="molecule type" value="Genomic_DNA"/>
</dbReference>
<organism evidence="2 3">
    <name type="scientific">Caerostris darwini</name>
    <dbReference type="NCBI Taxonomy" id="1538125"/>
    <lineage>
        <taxon>Eukaryota</taxon>
        <taxon>Metazoa</taxon>
        <taxon>Ecdysozoa</taxon>
        <taxon>Arthropoda</taxon>
        <taxon>Chelicerata</taxon>
        <taxon>Arachnida</taxon>
        <taxon>Araneae</taxon>
        <taxon>Araneomorphae</taxon>
        <taxon>Entelegynae</taxon>
        <taxon>Araneoidea</taxon>
        <taxon>Araneidae</taxon>
        <taxon>Caerostris</taxon>
    </lineage>
</organism>
<protein>
    <recommendedName>
        <fullName evidence="4">Zorya protein ZorC EH domain-containing protein</fullName>
    </recommendedName>
</protein>
<evidence type="ECO:0000256" key="1">
    <source>
        <dbReference type="SAM" id="MobiDB-lite"/>
    </source>
</evidence>
<feature type="compositionally biased region" description="Basic and acidic residues" evidence="1">
    <location>
        <begin position="498"/>
        <end position="511"/>
    </location>
</feature>
<reference evidence="2 3" key="1">
    <citation type="submission" date="2021-06" db="EMBL/GenBank/DDBJ databases">
        <title>Caerostris darwini draft genome.</title>
        <authorList>
            <person name="Kono N."/>
            <person name="Arakawa K."/>
        </authorList>
    </citation>
    <scope>NUCLEOTIDE SEQUENCE [LARGE SCALE GENOMIC DNA]</scope>
</reference>
<dbReference type="AlphaFoldDB" id="A0AAV4PSX0"/>
<proteinExistence type="predicted"/>
<feature type="region of interest" description="Disordered" evidence="1">
    <location>
        <begin position="490"/>
        <end position="518"/>
    </location>
</feature>
<accession>A0AAV4PSX0</accession>
<sequence>MEDKIDFHLMPCLEQRALRTAAAFLWNQDDIRPLTTGFSFRSFIDDYSMKMWRTNIEDKVKEKVSRLLLPKRMKEEISLLIPPIGAEILKWKYYHNEFLNEKLFEFFLTRKLCWTSLGTIDYKKTAELLVRSPKLDIVNRYRLACVYCLRDDIQSLWESLPEEYQNLFYNKKDADGVRQQKLVVLWTYIIKGEERKLSNLIKADENNFTLNEFAFKFAALTGNKIATKYFFQRLTFEEREKLLLRIAKEVAYKHTIADAVPYRFRYFAFHRTCYSDVLVYLLTQLNGEEQKKIFQNSAYHILSCFQDWPWQELFLQTAEHMWNFLPEEYYEYLLTTLLENRNKCGYKYQEIFGTYWLQSPGTFKEYIIDKHRSIEFLYQLFKSKDAENIQLVLRDVSASDKERLIVSGTGVRVCHMFIFREEWHSLQLFIQKCTLSSEAVLRLKQDFAEFLESIYRAGQMRYRKRKWDRFYQILDDPGMVFIENGECSTTQVDGSSSNKRERVKKITDEKRSKRRKQQ</sequence>
<keyword evidence="3" id="KW-1185">Reference proteome</keyword>
<evidence type="ECO:0000313" key="3">
    <source>
        <dbReference type="Proteomes" id="UP001054837"/>
    </source>
</evidence>
<evidence type="ECO:0000313" key="2">
    <source>
        <dbReference type="EMBL" id="GIX99035.1"/>
    </source>
</evidence>
<comment type="caution">
    <text evidence="2">The sequence shown here is derived from an EMBL/GenBank/DDBJ whole genome shotgun (WGS) entry which is preliminary data.</text>
</comment>
<name>A0AAV4PSX0_9ARAC</name>